<evidence type="ECO:0000313" key="10">
    <source>
        <dbReference type="RefSeq" id="XP_015524028.2"/>
    </source>
</evidence>
<evidence type="ECO:0000256" key="2">
    <source>
        <dbReference type="ARBA" id="ARBA00023125"/>
    </source>
</evidence>
<dbReference type="GO" id="GO:0000981">
    <property type="term" value="F:DNA-binding transcription factor activity, RNA polymerase II-specific"/>
    <property type="evidence" value="ECO:0007669"/>
    <property type="project" value="InterPro"/>
</dbReference>
<dbReference type="InterPro" id="IPR009057">
    <property type="entry name" value="Homeodomain-like_sf"/>
</dbReference>
<dbReference type="PANTHER" id="PTHR10390:SF44">
    <property type="entry name" value="SIX HOMEOBOX 4"/>
    <property type="match status" value="1"/>
</dbReference>
<comment type="subcellular location">
    <subcellularLocation>
        <location evidence="1 5 6">Nucleus</location>
    </subcellularLocation>
</comment>
<evidence type="ECO:0000313" key="9">
    <source>
        <dbReference type="Proteomes" id="UP000829291"/>
    </source>
</evidence>
<feature type="region of interest" description="Disordered" evidence="7">
    <location>
        <begin position="25"/>
        <end position="84"/>
    </location>
</feature>
<name>A0A6J0CBI4_NEOLC</name>
<dbReference type="SMART" id="SM00389">
    <property type="entry name" value="HOX"/>
    <property type="match status" value="1"/>
</dbReference>
<dbReference type="Gene3D" id="1.10.10.60">
    <property type="entry name" value="Homeodomain-like"/>
    <property type="match status" value="1"/>
</dbReference>
<dbReference type="GeneID" id="107227412"/>
<evidence type="ECO:0000259" key="8">
    <source>
        <dbReference type="PROSITE" id="PS50071"/>
    </source>
</evidence>
<dbReference type="GO" id="GO:0000978">
    <property type="term" value="F:RNA polymerase II cis-regulatory region sequence-specific DNA binding"/>
    <property type="evidence" value="ECO:0007669"/>
    <property type="project" value="TreeGrafter"/>
</dbReference>
<dbReference type="Pfam" id="PF16878">
    <property type="entry name" value="SIX1_SD"/>
    <property type="match status" value="1"/>
</dbReference>
<organism evidence="10">
    <name type="scientific">Neodiprion lecontei</name>
    <name type="common">Redheaded pine sawfly</name>
    <dbReference type="NCBI Taxonomy" id="441921"/>
    <lineage>
        <taxon>Eukaryota</taxon>
        <taxon>Metazoa</taxon>
        <taxon>Ecdysozoa</taxon>
        <taxon>Arthropoda</taxon>
        <taxon>Hexapoda</taxon>
        <taxon>Insecta</taxon>
        <taxon>Pterygota</taxon>
        <taxon>Neoptera</taxon>
        <taxon>Endopterygota</taxon>
        <taxon>Hymenoptera</taxon>
        <taxon>Tenthredinoidea</taxon>
        <taxon>Diprionidae</taxon>
        <taxon>Diprioninae</taxon>
        <taxon>Neodiprion</taxon>
    </lineage>
</organism>
<evidence type="ECO:0000256" key="6">
    <source>
        <dbReference type="RuleBase" id="RU000682"/>
    </source>
</evidence>
<sequence>MVVGLGEWCSVKKGAKFQERVARMSDSSDHLSSPSSECNNQMGSLHRGVVGSSVGSSSYNGSSAMTGLPLHHHPHPHPQTMTPTNGSPQYPQELMSCGASSNVNGSATGLAVPSNANNFSPEQISCMCEALSQSHDIDSLTRFLWSLPPGELLRGGESVLMARAAVAFHRGAYHELYSILEGHPFSPRRHPELQQMWFKAHYREAEKIRGRPLGAVDKYRLRKKYPLPKTIWDGEETVYCFKERSRNALKACYLRNRYPTPDEKKNLAKKTGLTLTQVSNWFKNRRQRDRTPQARTDMLPLNCQSAPSNGVQSVNGSVSSSGGGNHQALQPLDSGSPSLAMSPLSTMGMSPAALNPCSPMGMSPMGPHHHGYAAPVTPSSVHNGGLSPINDVKSLCYGRSLYDTSKDLEQSSVYYSSHSSMHHQYYHQQSHHHQMMAGPHHHQQSMPTGYEIMLPPPQHSM</sequence>
<dbReference type="Proteomes" id="UP000829291">
    <property type="component" value="Chromosome 3"/>
</dbReference>
<keyword evidence="3 5" id="KW-0371">Homeobox</keyword>
<gene>
    <name evidence="10" type="primary">LOC107227412</name>
</gene>
<evidence type="ECO:0000256" key="4">
    <source>
        <dbReference type="ARBA" id="ARBA00023242"/>
    </source>
</evidence>
<dbReference type="InterPro" id="IPR031701">
    <property type="entry name" value="SIX1_SD"/>
</dbReference>
<evidence type="ECO:0000256" key="1">
    <source>
        <dbReference type="ARBA" id="ARBA00004123"/>
    </source>
</evidence>
<feature type="DNA-binding region" description="Homeobox" evidence="5">
    <location>
        <begin position="243"/>
        <end position="293"/>
    </location>
</feature>
<dbReference type="KEGG" id="nlo:107227412"/>
<dbReference type="PROSITE" id="PS50071">
    <property type="entry name" value="HOMEOBOX_2"/>
    <property type="match status" value="1"/>
</dbReference>
<keyword evidence="4 5" id="KW-0539">Nucleus</keyword>
<dbReference type="GO" id="GO:0005667">
    <property type="term" value="C:transcription regulator complex"/>
    <property type="evidence" value="ECO:0007669"/>
    <property type="project" value="TreeGrafter"/>
</dbReference>
<dbReference type="AlphaFoldDB" id="A0A6J0CBI4"/>
<dbReference type="Pfam" id="PF00046">
    <property type="entry name" value="Homeodomain"/>
    <property type="match status" value="1"/>
</dbReference>
<dbReference type="InterPro" id="IPR017970">
    <property type="entry name" value="Homeobox_CS"/>
</dbReference>
<dbReference type="PANTHER" id="PTHR10390">
    <property type="entry name" value="HOMEOBOX PROTEIN SIX"/>
    <property type="match status" value="1"/>
</dbReference>
<dbReference type="InParanoid" id="A0A6J0CBI4"/>
<dbReference type="OrthoDB" id="3501850at2759"/>
<dbReference type="CDD" id="cd00086">
    <property type="entry name" value="homeodomain"/>
    <property type="match status" value="1"/>
</dbReference>
<keyword evidence="9" id="KW-1185">Reference proteome</keyword>
<feature type="domain" description="Homeobox" evidence="8">
    <location>
        <begin position="241"/>
        <end position="292"/>
    </location>
</feature>
<dbReference type="GO" id="GO:0005634">
    <property type="term" value="C:nucleus"/>
    <property type="evidence" value="ECO:0007669"/>
    <property type="project" value="UniProtKB-SubCell"/>
</dbReference>
<feature type="region of interest" description="Disordered" evidence="7">
    <location>
        <begin position="305"/>
        <end position="340"/>
    </location>
</feature>
<evidence type="ECO:0000256" key="7">
    <source>
        <dbReference type="SAM" id="MobiDB-lite"/>
    </source>
</evidence>
<evidence type="ECO:0000256" key="5">
    <source>
        <dbReference type="PROSITE-ProRule" id="PRU00108"/>
    </source>
</evidence>
<keyword evidence="2 5" id="KW-0238">DNA-binding</keyword>
<dbReference type="RefSeq" id="XP_015524028.2">
    <property type="nucleotide sequence ID" value="XM_015668542.2"/>
</dbReference>
<proteinExistence type="predicted"/>
<reference evidence="10" key="1">
    <citation type="submission" date="2025-08" db="UniProtKB">
        <authorList>
            <consortium name="RefSeq"/>
        </authorList>
    </citation>
    <scope>IDENTIFICATION</scope>
    <source>
        <tissue evidence="10">Thorax and Abdomen</tissue>
    </source>
</reference>
<accession>A0A6J0CBI4</accession>
<protein>
    <submittedName>
        <fullName evidence="10">Homeobox protein six1</fullName>
    </submittedName>
</protein>
<feature type="compositionally biased region" description="Low complexity" evidence="7">
    <location>
        <begin position="43"/>
        <end position="63"/>
    </location>
</feature>
<evidence type="ECO:0000256" key="3">
    <source>
        <dbReference type="ARBA" id="ARBA00023155"/>
    </source>
</evidence>
<dbReference type="GO" id="GO:0005737">
    <property type="term" value="C:cytoplasm"/>
    <property type="evidence" value="ECO:0007669"/>
    <property type="project" value="UniProtKB-SubCell"/>
</dbReference>
<feature type="compositionally biased region" description="Low complexity" evidence="7">
    <location>
        <begin position="308"/>
        <end position="320"/>
    </location>
</feature>
<dbReference type="InterPro" id="IPR001356">
    <property type="entry name" value="HD"/>
</dbReference>
<dbReference type="PROSITE" id="PS00027">
    <property type="entry name" value="HOMEOBOX_1"/>
    <property type="match status" value="1"/>
</dbReference>
<dbReference type="SUPFAM" id="SSF46689">
    <property type="entry name" value="Homeodomain-like"/>
    <property type="match status" value="1"/>
</dbReference>